<reference evidence="1 2" key="1">
    <citation type="submission" date="2018-10" db="EMBL/GenBank/DDBJ databases">
        <title>Genomic Encyclopedia of Archaeal and Bacterial Type Strains, Phase II (KMG-II): from individual species to whole genera.</title>
        <authorList>
            <person name="Goeker M."/>
        </authorList>
    </citation>
    <scope>NUCLEOTIDE SEQUENCE [LARGE SCALE GENOMIC DNA]</scope>
    <source>
        <strain evidence="1 2">DSM 235</strain>
    </source>
</reference>
<organism evidence="1 2">
    <name type="scientific">Thiocapsa rosea</name>
    <dbReference type="NCBI Taxonomy" id="69360"/>
    <lineage>
        <taxon>Bacteria</taxon>
        <taxon>Pseudomonadati</taxon>
        <taxon>Pseudomonadota</taxon>
        <taxon>Gammaproteobacteria</taxon>
        <taxon>Chromatiales</taxon>
        <taxon>Chromatiaceae</taxon>
        <taxon>Thiocapsa</taxon>
    </lineage>
</organism>
<proteinExistence type="predicted"/>
<name>A0A495V328_9GAMM</name>
<gene>
    <name evidence="1" type="ORF">BDD21_0285</name>
</gene>
<dbReference type="Proteomes" id="UP000274556">
    <property type="component" value="Unassembled WGS sequence"/>
</dbReference>
<keyword evidence="2" id="KW-1185">Reference proteome</keyword>
<evidence type="ECO:0000313" key="1">
    <source>
        <dbReference type="EMBL" id="RKT42983.1"/>
    </source>
</evidence>
<comment type="caution">
    <text evidence="1">The sequence shown here is derived from an EMBL/GenBank/DDBJ whole genome shotgun (WGS) entry which is preliminary data.</text>
</comment>
<sequence length="249" mass="28550">MDKRSAVHHRRRGIRWTSFSLVHPTGGFMITAGSSVRIRVRCKTGGIDFSIGLETTMHLTRDDLYSLEKYAEIRSDFRTRVMAHKKQRQVAIGAHATLYFEDRLTMQYQIQEMLRAERIFESAGIQDELDAYNPMVPDGSNWKATFMIEYEDVEERRDALMRLRGIEDRVWVQVADFDRVYAIADEDMEREDATKTSAVHFLRFELTAPMSAAMKQGATLALGTDHPEYGYQVEATPEVRDSLAGDLAD</sequence>
<dbReference type="InterPro" id="IPR021890">
    <property type="entry name" value="DUF3501"/>
</dbReference>
<dbReference type="Pfam" id="PF12007">
    <property type="entry name" value="DUF3501"/>
    <property type="match status" value="1"/>
</dbReference>
<dbReference type="AlphaFoldDB" id="A0A495V328"/>
<accession>A0A495V328</accession>
<evidence type="ECO:0000313" key="2">
    <source>
        <dbReference type="Proteomes" id="UP000274556"/>
    </source>
</evidence>
<protein>
    <submittedName>
        <fullName evidence="1">Uncharacterized protein DUF3501</fullName>
    </submittedName>
</protein>
<dbReference type="EMBL" id="RBXL01000001">
    <property type="protein sequence ID" value="RKT42983.1"/>
    <property type="molecule type" value="Genomic_DNA"/>
</dbReference>